<reference evidence="1 2" key="1">
    <citation type="submission" date="2024-06" db="EMBL/GenBank/DDBJ databases">
        <title>Genomic Encyclopedia of Type Strains, Phase IV (KMG-IV): sequencing the most valuable type-strain genomes for metagenomic binning, comparative biology and taxonomic classification.</title>
        <authorList>
            <person name="Goeker M."/>
        </authorList>
    </citation>
    <scope>NUCLEOTIDE SEQUENCE [LARGE SCALE GENOMIC DNA]</scope>
    <source>
        <strain evidence="1 2">DSM 23520</strain>
    </source>
</reference>
<accession>A0ABV2KV39</accession>
<evidence type="ECO:0000313" key="2">
    <source>
        <dbReference type="Proteomes" id="UP001549167"/>
    </source>
</evidence>
<sequence>MYIKESHQKGWCIKMEINKSEQRKDEFNEIKTIIDWGDGLVVCIPHDIAYQHGLINGSKVSIKSTNTGIVIEPVNQDLSLNDMLNQINDFNRHNEIELGNEGKEIL</sequence>
<dbReference type="InterPro" id="IPR037914">
    <property type="entry name" value="SpoVT-AbrB_sf"/>
</dbReference>
<dbReference type="EMBL" id="JBEPMX010000007">
    <property type="protein sequence ID" value="MET3683443.1"/>
    <property type="molecule type" value="Genomic_DNA"/>
</dbReference>
<protein>
    <submittedName>
        <fullName evidence="1">Antitoxin MazE</fullName>
    </submittedName>
</protein>
<comment type="caution">
    <text evidence="1">The sequence shown here is derived from an EMBL/GenBank/DDBJ whole genome shotgun (WGS) entry which is preliminary data.</text>
</comment>
<dbReference type="Gene3D" id="2.10.260.10">
    <property type="match status" value="1"/>
</dbReference>
<organism evidence="1 2">
    <name type="scientific">Alkalibacillus flavidus</name>
    <dbReference type="NCBI Taxonomy" id="546021"/>
    <lineage>
        <taxon>Bacteria</taxon>
        <taxon>Bacillati</taxon>
        <taxon>Bacillota</taxon>
        <taxon>Bacilli</taxon>
        <taxon>Bacillales</taxon>
        <taxon>Bacillaceae</taxon>
        <taxon>Alkalibacillus</taxon>
    </lineage>
</organism>
<dbReference type="SUPFAM" id="SSF89447">
    <property type="entry name" value="AbrB/MazE/MraZ-like"/>
    <property type="match status" value="1"/>
</dbReference>
<keyword evidence="2" id="KW-1185">Reference proteome</keyword>
<gene>
    <name evidence="1" type="ORF">ABID56_001538</name>
</gene>
<dbReference type="Proteomes" id="UP001549167">
    <property type="component" value="Unassembled WGS sequence"/>
</dbReference>
<evidence type="ECO:0000313" key="1">
    <source>
        <dbReference type="EMBL" id="MET3683443.1"/>
    </source>
</evidence>
<proteinExistence type="predicted"/>
<name>A0ABV2KV39_9BACI</name>
<dbReference type="RefSeq" id="WP_354220021.1">
    <property type="nucleotide sequence ID" value="NZ_JBEPMX010000007.1"/>
</dbReference>